<dbReference type="PANTHER" id="PTHR36846:SF1">
    <property type="entry name" value="PROTEIN VIAA"/>
    <property type="match status" value="1"/>
</dbReference>
<dbReference type="PANTHER" id="PTHR36846">
    <property type="entry name" value="PROTEIN VIAA"/>
    <property type="match status" value="1"/>
</dbReference>
<dbReference type="InterPro" id="IPR008912">
    <property type="entry name" value="Uncharacterised_CoxE"/>
</dbReference>
<evidence type="ECO:0000256" key="1">
    <source>
        <dbReference type="SAM" id="MobiDB-lite"/>
    </source>
</evidence>
<proteinExistence type="predicted"/>
<dbReference type="SUPFAM" id="SSF53300">
    <property type="entry name" value="vWA-like"/>
    <property type="match status" value="1"/>
</dbReference>
<evidence type="ECO:0000313" key="3">
    <source>
        <dbReference type="Proteomes" id="UP000664658"/>
    </source>
</evidence>
<feature type="region of interest" description="Disordered" evidence="1">
    <location>
        <begin position="235"/>
        <end position="257"/>
    </location>
</feature>
<gene>
    <name evidence="2" type="ORF">J2R62_03295</name>
</gene>
<dbReference type="Proteomes" id="UP000664658">
    <property type="component" value="Unassembled WGS sequence"/>
</dbReference>
<comment type="caution">
    <text evidence="2">The sequence shown here is derived from an EMBL/GenBank/DDBJ whole genome shotgun (WGS) entry which is preliminary data.</text>
</comment>
<dbReference type="RefSeq" id="WP_207541618.1">
    <property type="nucleotide sequence ID" value="NZ_JAFNAA010000003.1"/>
</dbReference>
<dbReference type="GO" id="GO:0005829">
    <property type="term" value="C:cytosol"/>
    <property type="evidence" value="ECO:0007669"/>
    <property type="project" value="TreeGrafter"/>
</dbReference>
<dbReference type="InterPro" id="IPR036465">
    <property type="entry name" value="vWFA_dom_sf"/>
</dbReference>
<dbReference type="EMBL" id="JAFNAA010000003">
    <property type="protein sequence ID" value="MBO1107252.1"/>
    <property type="molecule type" value="Genomic_DNA"/>
</dbReference>
<dbReference type="CDD" id="cd01462">
    <property type="entry name" value="VWA_YIEM_type"/>
    <property type="match status" value="1"/>
</dbReference>
<name>A0A8I1W3L9_PLESH</name>
<accession>A0A8I1W3L9</accession>
<protein>
    <submittedName>
        <fullName evidence="2">VWA domain-containing protein</fullName>
    </submittedName>
</protein>
<evidence type="ECO:0000313" key="2">
    <source>
        <dbReference type="EMBL" id="MBO1107252.1"/>
    </source>
</evidence>
<dbReference type="Gene3D" id="3.40.50.410">
    <property type="entry name" value="von Willebrand factor, type A domain"/>
    <property type="match status" value="1"/>
</dbReference>
<reference evidence="2" key="1">
    <citation type="submission" date="2021-03" db="EMBL/GenBank/DDBJ databases">
        <title>Plesiomonas shigelloides zfcc0051, isolated from zebrafish feces.</title>
        <authorList>
            <person name="Vanderhoek Z."/>
            <person name="Gaulke C."/>
        </authorList>
    </citation>
    <scope>NUCLEOTIDE SEQUENCE</scope>
    <source>
        <strain evidence="2">Zfcc0051</strain>
    </source>
</reference>
<dbReference type="AlphaFoldDB" id="A0A8I1W3L9"/>
<sequence length="489" mass="54555">MPLRDDELQQGALAQVAKRVAGAAEQLEQGVARATRGQSRGQGGWLGGLMQREVERWKQRMSLVIVHQQLSQTALHTLGLFHSYETMEMGEFLTHLEALRLQIKGIAPLEQAVKPLVQAMKSAPSPAELESLRHDFMQRWQHYLDEDVLAEQLQWLDQAREEQLQQLYRRMQATEQLSQLVPPGDAEQAGRLWDMADASLSQQEMHELDALARWLARQPELQQIAAELGRRADEERRRKLLQQGSSPRPQPDPAPEEVAGIRFGRDLERLLTTSAVMLSVDELEYLFYKQLAEGQLLSYQLEGLQWQKTPAPQATPAARAPQDLVAGGPFVVCVDTSGSMAGFPERCAKALTLALMQQAVAQNRHCHVLIFSTQVVGFELCGAEGLSQAKAFLSYRFLGGTDLNRCLSQAIARLQQQAYHNADIVVISDFIAPRCGLEIQQQLPQLAAAGNRLHAVALSAQGNPSLLALFDSVWQRSGGVYGRLLRRQR</sequence>
<organism evidence="2 3">
    <name type="scientific">Plesiomonas shigelloides</name>
    <name type="common">Aeromonas shigelloides</name>
    <dbReference type="NCBI Taxonomy" id="703"/>
    <lineage>
        <taxon>Bacteria</taxon>
        <taxon>Pseudomonadati</taxon>
        <taxon>Pseudomonadota</taxon>
        <taxon>Gammaproteobacteria</taxon>
        <taxon>Enterobacterales</taxon>
        <taxon>Enterobacteriaceae</taxon>
        <taxon>Plesiomonas</taxon>
    </lineage>
</organism>
<dbReference type="Pfam" id="PF05762">
    <property type="entry name" value="VWA_CoxE"/>
    <property type="match status" value="1"/>
</dbReference>